<comment type="catalytic activity">
    <reaction evidence="1 13">
        <text>ATP + protein L-histidine = ADP + protein N-phospho-L-histidine.</text>
        <dbReference type="EC" id="2.7.13.3"/>
    </reaction>
</comment>
<dbReference type="GO" id="GO:0005886">
    <property type="term" value="C:plasma membrane"/>
    <property type="evidence" value="ECO:0007669"/>
    <property type="project" value="UniProtKB-SubCell"/>
</dbReference>
<keyword evidence="3 13" id="KW-1003">Cell membrane</keyword>
<dbReference type="InterPro" id="IPR036890">
    <property type="entry name" value="HATPase_C_sf"/>
</dbReference>
<dbReference type="EC" id="2.7.13.3" evidence="13"/>
<organism evidence="17 18">
    <name type="scientific">Schleiferilactobacillus harbinensis</name>
    <dbReference type="NCBI Taxonomy" id="304207"/>
    <lineage>
        <taxon>Bacteria</taxon>
        <taxon>Bacillati</taxon>
        <taxon>Bacillota</taxon>
        <taxon>Bacilli</taxon>
        <taxon>Lactobacillales</taxon>
        <taxon>Lactobacillaceae</taxon>
        <taxon>Schleiferilactobacillus</taxon>
    </lineage>
</organism>
<dbReference type="PIRSF" id="PIRSF037431">
    <property type="entry name" value="STHK_LiaS"/>
    <property type="match status" value="1"/>
</dbReference>
<dbReference type="SMART" id="SM00387">
    <property type="entry name" value="HATPase_c"/>
    <property type="match status" value="1"/>
</dbReference>
<keyword evidence="8 13" id="KW-0418">Kinase</keyword>
<evidence type="ECO:0000256" key="2">
    <source>
        <dbReference type="ARBA" id="ARBA00004651"/>
    </source>
</evidence>
<evidence type="ECO:0000256" key="14">
    <source>
        <dbReference type="SAM" id="Coils"/>
    </source>
</evidence>
<evidence type="ECO:0000256" key="12">
    <source>
        <dbReference type="ARBA" id="ARBA00023136"/>
    </source>
</evidence>
<evidence type="ECO:0000256" key="8">
    <source>
        <dbReference type="ARBA" id="ARBA00022777"/>
    </source>
</evidence>
<comment type="subcellular location">
    <subcellularLocation>
        <location evidence="2 13">Cell membrane</location>
        <topology evidence="2 13">Multi-pass membrane protein</topology>
    </subcellularLocation>
</comment>
<dbReference type="InterPro" id="IPR017202">
    <property type="entry name" value="LiaS/VraS"/>
</dbReference>
<feature type="coiled-coil region" evidence="14">
    <location>
        <begin position="109"/>
        <end position="136"/>
    </location>
</feature>
<evidence type="ECO:0000256" key="15">
    <source>
        <dbReference type="SAM" id="Phobius"/>
    </source>
</evidence>
<evidence type="ECO:0000256" key="10">
    <source>
        <dbReference type="ARBA" id="ARBA00022989"/>
    </source>
</evidence>
<dbReference type="AlphaFoldDB" id="A0A5P8M5U8"/>
<dbReference type="RefSeq" id="WP_152260994.1">
    <property type="nucleotide sequence ID" value="NZ_CP045143.1"/>
</dbReference>
<keyword evidence="12 13" id="KW-0472">Membrane</keyword>
<keyword evidence="9 13" id="KW-0067">ATP-binding</keyword>
<keyword evidence="4" id="KW-0597">Phosphoprotein</keyword>
<evidence type="ECO:0000313" key="17">
    <source>
        <dbReference type="EMBL" id="QFR23872.1"/>
    </source>
</evidence>
<dbReference type="Gene3D" id="3.30.565.10">
    <property type="entry name" value="Histidine kinase-like ATPase, C-terminal domain"/>
    <property type="match status" value="1"/>
</dbReference>
<evidence type="ECO:0000256" key="1">
    <source>
        <dbReference type="ARBA" id="ARBA00000085"/>
    </source>
</evidence>
<dbReference type="PROSITE" id="PS50109">
    <property type="entry name" value="HIS_KIN"/>
    <property type="match status" value="1"/>
</dbReference>
<evidence type="ECO:0000256" key="9">
    <source>
        <dbReference type="ARBA" id="ARBA00022840"/>
    </source>
</evidence>
<protein>
    <recommendedName>
        <fullName evidence="13">Sensor histidine kinase</fullName>
        <ecNumber evidence="13">2.7.13.3</ecNumber>
    </recommendedName>
</protein>
<dbReference type="Gene3D" id="1.20.5.1930">
    <property type="match status" value="1"/>
</dbReference>
<dbReference type="GO" id="GO:0000155">
    <property type="term" value="F:phosphorelay sensor kinase activity"/>
    <property type="evidence" value="ECO:0007669"/>
    <property type="project" value="UniProtKB-UniRule"/>
</dbReference>
<dbReference type="KEGG" id="lhb:D1010_10930"/>
<accession>A0A5P8M5U8</accession>
<gene>
    <name evidence="17" type="ORF">D1010_10930</name>
</gene>
<dbReference type="EMBL" id="CP045143">
    <property type="protein sequence ID" value="QFR23872.1"/>
    <property type="molecule type" value="Genomic_DNA"/>
</dbReference>
<evidence type="ECO:0000256" key="13">
    <source>
        <dbReference type="PIRNR" id="PIRNR037431"/>
    </source>
</evidence>
<dbReference type="InterPro" id="IPR011712">
    <property type="entry name" value="Sig_transdc_His_kin_sub3_dim/P"/>
</dbReference>
<reference evidence="17 18" key="1">
    <citation type="submission" date="2019-10" db="EMBL/GenBank/DDBJ databases">
        <title>The completed genome of Lactobacillus harbinensis M1.</title>
        <authorList>
            <person name="Zheng Y."/>
        </authorList>
    </citation>
    <scope>NUCLEOTIDE SEQUENCE [LARGE SCALE GENOMIC DNA]</scope>
    <source>
        <strain evidence="17 18">M1</strain>
    </source>
</reference>
<dbReference type="InterPro" id="IPR003594">
    <property type="entry name" value="HATPase_dom"/>
</dbReference>
<name>A0A5P8M5U8_9LACO</name>
<dbReference type="Proteomes" id="UP000326779">
    <property type="component" value="Chromosome"/>
</dbReference>
<evidence type="ECO:0000256" key="3">
    <source>
        <dbReference type="ARBA" id="ARBA00022475"/>
    </source>
</evidence>
<dbReference type="InterPro" id="IPR050482">
    <property type="entry name" value="Sensor_HK_TwoCompSys"/>
</dbReference>
<evidence type="ECO:0000259" key="16">
    <source>
        <dbReference type="PROSITE" id="PS50109"/>
    </source>
</evidence>
<feature type="transmembrane region" description="Helical" evidence="15">
    <location>
        <begin position="50"/>
        <end position="74"/>
    </location>
</feature>
<evidence type="ECO:0000256" key="5">
    <source>
        <dbReference type="ARBA" id="ARBA00022679"/>
    </source>
</evidence>
<keyword evidence="6 15" id="KW-0812">Transmembrane</keyword>
<sequence>MSRLQKVVLAIASTLLTFALVTGVLAYSAYRVGNWPLVERELTQPFLGVPLVLGFFAVALVLGLALTMLTSLVVRHNLRHTDTALDALLADQYDDTAFAPPATFMTSTNVAVVEKLRRLRDKLQTLQANIQTMADQPIIMGNQTKEEILQDERHRLARELHDSVSQQLFAATMMLSALNATAAKEDLPETLTKQIVTIEKVINEAQSEMRALLLHLRPINLEGKSLQAGIISLLNELKTKVQIKITADIAPLSLPSAIEDNLFRIVQELLSNTLRHAKATTIEVYLKQIGQTVLLKVVDNGVGFEQKTAQAAGSYGLQNISERTKSMGGSLHIVSFPRQGTSVEVRVPIVKETSEDD</sequence>
<keyword evidence="5 13" id="KW-0808">Transferase</keyword>
<keyword evidence="10 15" id="KW-1133">Transmembrane helix</keyword>
<dbReference type="PANTHER" id="PTHR24421:SF37">
    <property type="entry name" value="SENSOR HISTIDINE KINASE NARS"/>
    <property type="match status" value="1"/>
</dbReference>
<keyword evidence="14" id="KW-0175">Coiled coil</keyword>
<evidence type="ECO:0000256" key="6">
    <source>
        <dbReference type="ARBA" id="ARBA00022692"/>
    </source>
</evidence>
<evidence type="ECO:0000256" key="7">
    <source>
        <dbReference type="ARBA" id="ARBA00022741"/>
    </source>
</evidence>
<dbReference type="PANTHER" id="PTHR24421">
    <property type="entry name" value="NITRATE/NITRITE SENSOR PROTEIN NARX-RELATED"/>
    <property type="match status" value="1"/>
</dbReference>
<dbReference type="Pfam" id="PF07730">
    <property type="entry name" value="HisKA_3"/>
    <property type="match status" value="1"/>
</dbReference>
<keyword evidence="11 13" id="KW-0902">Two-component regulatory system</keyword>
<evidence type="ECO:0000313" key="18">
    <source>
        <dbReference type="Proteomes" id="UP000326779"/>
    </source>
</evidence>
<dbReference type="GO" id="GO:0046983">
    <property type="term" value="F:protein dimerization activity"/>
    <property type="evidence" value="ECO:0007669"/>
    <property type="project" value="InterPro"/>
</dbReference>
<dbReference type="CDD" id="cd16917">
    <property type="entry name" value="HATPase_UhpB-NarQ-NarX-like"/>
    <property type="match status" value="1"/>
</dbReference>
<evidence type="ECO:0000256" key="11">
    <source>
        <dbReference type="ARBA" id="ARBA00023012"/>
    </source>
</evidence>
<dbReference type="InterPro" id="IPR005467">
    <property type="entry name" value="His_kinase_dom"/>
</dbReference>
<dbReference type="SUPFAM" id="SSF55874">
    <property type="entry name" value="ATPase domain of HSP90 chaperone/DNA topoisomerase II/histidine kinase"/>
    <property type="match status" value="1"/>
</dbReference>
<keyword evidence="7 13" id="KW-0547">Nucleotide-binding</keyword>
<dbReference type="GO" id="GO:0005524">
    <property type="term" value="F:ATP binding"/>
    <property type="evidence" value="ECO:0007669"/>
    <property type="project" value="UniProtKB-UniRule"/>
</dbReference>
<proteinExistence type="predicted"/>
<dbReference type="Pfam" id="PF02518">
    <property type="entry name" value="HATPase_c"/>
    <property type="match status" value="1"/>
</dbReference>
<feature type="domain" description="Histidine kinase" evidence="16">
    <location>
        <begin position="155"/>
        <end position="351"/>
    </location>
</feature>
<evidence type="ECO:0000256" key="4">
    <source>
        <dbReference type="ARBA" id="ARBA00022553"/>
    </source>
</evidence>